<protein>
    <recommendedName>
        <fullName evidence="2">Glycine-rich domain-containing protein</fullName>
    </recommendedName>
</protein>
<evidence type="ECO:0000313" key="4">
    <source>
        <dbReference type="Proteomes" id="UP000226245"/>
    </source>
</evidence>
<evidence type="ECO:0000259" key="2">
    <source>
        <dbReference type="Pfam" id="PF21722"/>
    </source>
</evidence>
<organism evidence="3 4">
    <name type="scientific">Mycobacterium phage BabyRay</name>
    <dbReference type="NCBI Taxonomy" id="1897486"/>
    <lineage>
        <taxon>Viruses</taxon>
        <taxon>Duplodnaviria</taxon>
        <taxon>Heunggongvirae</taxon>
        <taxon>Uroviricota</taxon>
        <taxon>Caudoviricetes</taxon>
        <taxon>Veracruzvirus</taxon>
        <taxon>Veracruzvirus babyboy</taxon>
    </lineage>
</organism>
<keyword evidence="4" id="KW-1185">Reference proteome</keyword>
<evidence type="ECO:0000256" key="1">
    <source>
        <dbReference type="SAM" id="MobiDB-lite"/>
    </source>
</evidence>
<reference evidence="3 4" key="1">
    <citation type="submission" date="2016-08" db="EMBL/GenBank/DDBJ databases">
        <authorList>
            <person name="DeLong Z."/>
            <person name="DeVault B."/>
            <person name="Huffman J."/>
            <person name="Scuttaro V."/>
            <person name="Woodford M."/>
            <person name="Washington J.M."/>
            <person name="Klyczek K."/>
            <person name="Garlena R.A."/>
            <person name="Russell D.A."/>
            <person name="Pope W.H."/>
            <person name="Jacobs-Sera D."/>
            <person name="Hendrix R.W."/>
            <person name="Hatfull G.F."/>
        </authorList>
    </citation>
    <scope>NUCLEOTIDE SEQUENCE [LARGE SCALE GENOMIC DNA]</scope>
</reference>
<sequence length="219" mass="21314">MAIRFGNVNPTTFRVGTITPTRIFLGTNLVWPELPTPETIFATVGAYTYNIPAGARFIDVILLGGGGGGRGMGLADSWGKGGDGGTWQSITLERGVHIPWSTTQITGTVGAGGTAGAGNLGFGSGGAGGDGGATTASATGWSGLTASGGLGGKVGDALSVAGKSPGNRTHNSRTYTGGGQQNLGSSIGHAPGGGGAGAQVSTNPGGAGARGQAWFFAYA</sequence>
<proteinExistence type="predicted"/>
<dbReference type="Proteomes" id="UP000226245">
    <property type="component" value="Segment"/>
</dbReference>
<dbReference type="InterPro" id="IPR049304">
    <property type="entry name" value="Gly_rich_dom"/>
</dbReference>
<dbReference type="Pfam" id="PF21722">
    <property type="entry name" value="Gly_rich_2"/>
    <property type="match status" value="1"/>
</dbReference>
<feature type="compositionally biased region" description="Polar residues" evidence="1">
    <location>
        <begin position="166"/>
        <end position="175"/>
    </location>
</feature>
<name>A0A1D8EW56_9CAUD</name>
<feature type="domain" description="Glycine-rich" evidence="2">
    <location>
        <begin position="43"/>
        <end position="216"/>
    </location>
</feature>
<gene>
    <name evidence="3" type="ORF">SEA_BABYRAY_5</name>
</gene>
<accession>A0A1D8EW56</accession>
<feature type="region of interest" description="Disordered" evidence="1">
    <location>
        <begin position="157"/>
        <end position="207"/>
    </location>
</feature>
<evidence type="ECO:0000313" key="3">
    <source>
        <dbReference type="EMBL" id="AOT25460.1"/>
    </source>
</evidence>
<dbReference type="EMBL" id="KX683423">
    <property type="protein sequence ID" value="AOT25460.1"/>
    <property type="molecule type" value="Genomic_DNA"/>
</dbReference>